<name>A0A260Z5L1_CAERE</name>
<dbReference type="KEGG" id="crq:GCK72_023511"/>
<comment type="caution">
    <text evidence="1">The sequence shown here is derived from an EMBL/GenBank/DDBJ whole genome shotgun (WGS) entry which is preliminary data.</text>
</comment>
<dbReference type="Proteomes" id="UP000216624">
    <property type="component" value="Unassembled WGS sequence"/>
</dbReference>
<reference evidence="1" key="1">
    <citation type="submission" date="2017-08" db="EMBL/GenBank/DDBJ databases">
        <authorList>
            <person name="de Groot N.N."/>
        </authorList>
    </citation>
    <scope>NUCLEOTIDE SEQUENCE [LARGE SCALE GENOMIC DNA]</scope>
    <source>
        <strain evidence="1">PX439</strain>
    </source>
</reference>
<dbReference type="HOGENOM" id="CLU_1983641_0_0_1"/>
<sequence length="126" mass="14179">MNISNSTDFEPVSELQSYGTLSAASFGFILTSFTLFGIRQSKFDNTFARILAQKLVAHLLAFIMFGFRPLSVKNWSGNPPTAEFVQTLEKTLFCLTYGISLNYVGVLVYLLSIVVYPTLKPYNCRR</sequence>
<protein>
    <submittedName>
        <fullName evidence="1">Uncharacterized protein</fullName>
    </submittedName>
</protein>
<dbReference type="EMBL" id="NMWX01000341">
    <property type="protein sequence ID" value="OZF80669.1"/>
    <property type="molecule type" value="Genomic_DNA"/>
</dbReference>
<keyword evidence="2" id="KW-1185">Reference proteome</keyword>
<evidence type="ECO:0000313" key="1">
    <source>
        <dbReference type="EMBL" id="OZF80669.1"/>
    </source>
</evidence>
<gene>
    <name evidence="1" type="ORF">FL82_17278</name>
</gene>
<evidence type="ECO:0000313" key="2">
    <source>
        <dbReference type="Proteomes" id="UP000216624"/>
    </source>
</evidence>
<proteinExistence type="predicted"/>
<accession>A0A260Z5L1</accession>
<dbReference type="CTD" id="9797913"/>
<organism evidence="1 2">
    <name type="scientific">Caenorhabditis remanei</name>
    <name type="common">Caenorhabditis vulgaris</name>
    <dbReference type="NCBI Taxonomy" id="31234"/>
    <lineage>
        <taxon>Eukaryota</taxon>
        <taxon>Metazoa</taxon>
        <taxon>Ecdysozoa</taxon>
        <taxon>Nematoda</taxon>
        <taxon>Chromadorea</taxon>
        <taxon>Rhabditida</taxon>
        <taxon>Rhabditina</taxon>
        <taxon>Rhabditomorpha</taxon>
        <taxon>Rhabditoidea</taxon>
        <taxon>Rhabditidae</taxon>
        <taxon>Peloderinae</taxon>
        <taxon>Caenorhabditis</taxon>
    </lineage>
</organism>
<feature type="non-terminal residue" evidence="1">
    <location>
        <position position="1"/>
    </location>
</feature>